<evidence type="ECO:0000313" key="2">
    <source>
        <dbReference type="EMBL" id="GFS19522.1"/>
    </source>
</evidence>
<evidence type="ECO:0000313" key="3">
    <source>
        <dbReference type="Proteomes" id="UP000762676"/>
    </source>
</evidence>
<sequence length="79" mass="8632">MAPTDTKLSRIIMIYSYCMPTRPLETEELQAGGYDIMTSPRARTQDSGCSVTYPSFISLGREGPRPSPITLPGHSADLP</sequence>
<keyword evidence="3" id="KW-1185">Reference proteome</keyword>
<proteinExistence type="predicted"/>
<evidence type="ECO:0000256" key="1">
    <source>
        <dbReference type="SAM" id="MobiDB-lite"/>
    </source>
</evidence>
<accession>A0AAV4JDH5</accession>
<gene>
    <name evidence="2" type="ORF">ElyMa_006875300</name>
</gene>
<protein>
    <submittedName>
        <fullName evidence="2">Uncharacterized protein</fullName>
    </submittedName>
</protein>
<dbReference type="AlphaFoldDB" id="A0AAV4JDH5"/>
<comment type="caution">
    <text evidence="2">The sequence shown here is derived from an EMBL/GenBank/DDBJ whole genome shotgun (WGS) entry which is preliminary data.</text>
</comment>
<name>A0AAV4JDH5_9GAST</name>
<dbReference type="Proteomes" id="UP000762676">
    <property type="component" value="Unassembled WGS sequence"/>
</dbReference>
<organism evidence="2 3">
    <name type="scientific">Elysia marginata</name>
    <dbReference type="NCBI Taxonomy" id="1093978"/>
    <lineage>
        <taxon>Eukaryota</taxon>
        <taxon>Metazoa</taxon>
        <taxon>Spiralia</taxon>
        <taxon>Lophotrochozoa</taxon>
        <taxon>Mollusca</taxon>
        <taxon>Gastropoda</taxon>
        <taxon>Heterobranchia</taxon>
        <taxon>Euthyneura</taxon>
        <taxon>Panpulmonata</taxon>
        <taxon>Sacoglossa</taxon>
        <taxon>Placobranchoidea</taxon>
        <taxon>Plakobranchidae</taxon>
        <taxon>Elysia</taxon>
    </lineage>
</organism>
<dbReference type="EMBL" id="BMAT01013758">
    <property type="protein sequence ID" value="GFS19522.1"/>
    <property type="molecule type" value="Genomic_DNA"/>
</dbReference>
<feature type="region of interest" description="Disordered" evidence="1">
    <location>
        <begin position="59"/>
        <end position="79"/>
    </location>
</feature>
<reference evidence="2 3" key="1">
    <citation type="journal article" date="2021" name="Elife">
        <title>Chloroplast acquisition without the gene transfer in kleptoplastic sea slugs, Plakobranchus ocellatus.</title>
        <authorList>
            <person name="Maeda T."/>
            <person name="Takahashi S."/>
            <person name="Yoshida T."/>
            <person name="Shimamura S."/>
            <person name="Takaki Y."/>
            <person name="Nagai Y."/>
            <person name="Toyoda A."/>
            <person name="Suzuki Y."/>
            <person name="Arimoto A."/>
            <person name="Ishii H."/>
            <person name="Satoh N."/>
            <person name="Nishiyama T."/>
            <person name="Hasebe M."/>
            <person name="Maruyama T."/>
            <person name="Minagawa J."/>
            <person name="Obokata J."/>
            <person name="Shigenobu S."/>
        </authorList>
    </citation>
    <scope>NUCLEOTIDE SEQUENCE [LARGE SCALE GENOMIC DNA]</scope>
</reference>